<protein>
    <recommendedName>
        <fullName evidence="2">Acb2/Tad1 hairpin domain-containing protein</fullName>
    </recommendedName>
</protein>
<name>A0A7W6EEJ8_9HYPH</name>
<evidence type="ECO:0000259" key="2">
    <source>
        <dbReference type="Pfam" id="PF24729"/>
    </source>
</evidence>
<proteinExistence type="predicted"/>
<reference evidence="3 4" key="1">
    <citation type="submission" date="2020-08" db="EMBL/GenBank/DDBJ databases">
        <title>Genomic Encyclopedia of Type Strains, Phase IV (KMG-IV): sequencing the most valuable type-strain genomes for metagenomic binning, comparative biology and taxonomic classification.</title>
        <authorList>
            <person name="Goeker M."/>
        </authorList>
    </citation>
    <scope>NUCLEOTIDE SEQUENCE [LARGE SCALE GENOMIC DNA]</scope>
    <source>
        <strain evidence="3 4">DSM 102238</strain>
    </source>
</reference>
<dbReference type="AlphaFoldDB" id="A0A7W6EEJ8"/>
<accession>A0A7W6EEJ8</accession>
<keyword evidence="4" id="KW-1185">Reference proteome</keyword>
<keyword evidence="1" id="KW-0547">Nucleotide-binding</keyword>
<dbReference type="InterPro" id="IPR056098">
    <property type="entry name" value="Acb2/Tad1_hairpin"/>
</dbReference>
<sequence length="123" mass="13754">MREIDDHKVNPANDLLVLEVLDEPGAGGANHVYQVRGYHDRENDETATVIRFQNGPIAEAGVNGLTQEVLLSIVADRLRSFQAGPFACRENALALTKIEEAQHWLQQRTLARMRRGVEGTHQK</sequence>
<comment type="caution">
    <text evidence="3">The sequence shown here is derived from an EMBL/GenBank/DDBJ whole genome shotgun (WGS) entry which is preliminary data.</text>
</comment>
<evidence type="ECO:0000313" key="4">
    <source>
        <dbReference type="Proteomes" id="UP000542776"/>
    </source>
</evidence>
<feature type="domain" description="Acb2/Tad1 hairpin" evidence="2">
    <location>
        <begin position="48"/>
        <end position="109"/>
    </location>
</feature>
<evidence type="ECO:0000256" key="1">
    <source>
        <dbReference type="ARBA" id="ARBA00022741"/>
    </source>
</evidence>
<evidence type="ECO:0000313" key="3">
    <source>
        <dbReference type="EMBL" id="MBB3997200.1"/>
    </source>
</evidence>
<dbReference type="Pfam" id="PF24729">
    <property type="entry name" value="Acb2_Tad1_hairpin"/>
    <property type="match status" value="1"/>
</dbReference>
<dbReference type="RefSeq" id="WP_210291624.1">
    <property type="nucleotide sequence ID" value="NZ_JACIEK010000001.1"/>
</dbReference>
<gene>
    <name evidence="3" type="ORF">GGR04_001021</name>
</gene>
<organism evidence="3 4">
    <name type="scientific">Aureimonas pseudogalii</name>
    <dbReference type="NCBI Taxonomy" id="1744844"/>
    <lineage>
        <taxon>Bacteria</taxon>
        <taxon>Pseudomonadati</taxon>
        <taxon>Pseudomonadota</taxon>
        <taxon>Alphaproteobacteria</taxon>
        <taxon>Hyphomicrobiales</taxon>
        <taxon>Aurantimonadaceae</taxon>
        <taxon>Aureimonas</taxon>
    </lineage>
</organism>
<dbReference type="EMBL" id="JACIEK010000001">
    <property type="protein sequence ID" value="MBB3997200.1"/>
    <property type="molecule type" value="Genomic_DNA"/>
</dbReference>
<dbReference type="Proteomes" id="UP000542776">
    <property type="component" value="Unassembled WGS sequence"/>
</dbReference>